<keyword evidence="2" id="KW-1185">Reference proteome</keyword>
<dbReference type="AlphaFoldDB" id="A0A1M5N8S8"/>
<reference evidence="1 2" key="1">
    <citation type="submission" date="2016-11" db="EMBL/GenBank/DDBJ databases">
        <authorList>
            <person name="Jaros S."/>
            <person name="Januszkiewicz K."/>
            <person name="Wedrychowicz H."/>
        </authorList>
    </citation>
    <scope>NUCLEOTIDE SEQUENCE [LARGE SCALE GENOMIC DNA]</scope>
    <source>
        <strain evidence="1 2">DSM 44523</strain>
    </source>
</reference>
<protein>
    <submittedName>
        <fullName evidence="1">Uncharacterized protein</fullName>
    </submittedName>
</protein>
<gene>
    <name evidence="1" type="ORF">SAMN05444320_11534</name>
</gene>
<evidence type="ECO:0000313" key="2">
    <source>
        <dbReference type="Proteomes" id="UP000184501"/>
    </source>
</evidence>
<dbReference type="EMBL" id="FQVN01000015">
    <property type="protein sequence ID" value="SHG85908.1"/>
    <property type="molecule type" value="Genomic_DNA"/>
</dbReference>
<dbReference type="RefSeq" id="WP_073489575.1">
    <property type="nucleotide sequence ID" value="NZ_FQVN01000015.1"/>
</dbReference>
<proteinExistence type="predicted"/>
<dbReference type="OrthoDB" id="3673367at2"/>
<name>A0A1M5N8S8_STRHI</name>
<accession>A0A1M5N8S8</accession>
<dbReference type="STRING" id="2017.SAMN05444320_11534"/>
<evidence type="ECO:0000313" key="1">
    <source>
        <dbReference type="EMBL" id="SHG85908.1"/>
    </source>
</evidence>
<sequence length="236" mass="25704">MIKNRLRIAEVAQKDWAGPREKLVWLFGGVPNPAVCSTVGQEHRAPHVPMGSVPALRAPEPLLPPPSAVVRNGRFWNDEWAHDPKVWAWAYAARPDQLAVRLADHLVAGADATWGLLSTERIAVIIESRYVGDPEPAEPTEETPGGGLFGRARSLTKGVQSLLDRPEEKPRRQVVSLWEASAGAIGRISAVPRGRGLSPAWFARVDFVDGSAFEFASKSACQDVETAHLNLSASQR</sequence>
<organism evidence="1 2">
    <name type="scientific">Streptoalloteichus hindustanus</name>
    <dbReference type="NCBI Taxonomy" id="2017"/>
    <lineage>
        <taxon>Bacteria</taxon>
        <taxon>Bacillati</taxon>
        <taxon>Actinomycetota</taxon>
        <taxon>Actinomycetes</taxon>
        <taxon>Pseudonocardiales</taxon>
        <taxon>Pseudonocardiaceae</taxon>
        <taxon>Streptoalloteichus</taxon>
    </lineage>
</organism>
<dbReference type="Proteomes" id="UP000184501">
    <property type="component" value="Unassembled WGS sequence"/>
</dbReference>